<sequence>MRSPARFDGRRGSRKTRRTPRYAACPALLTAPVSSLRTTEKAFPFTEPSGSRGMNSLRCLTKESQGEEGEKEKKKVFALFVLRNPWSAQQRGCLGVTGCGRWAEACWDCADL</sequence>
<dbReference type="AlphaFoldDB" id="A0AAD7VX99"/>
<comment type="caution">
    <text evidence="1">The sequence shown here is derived from an EMBL/GenBank/DDBJ whole genome shotgun (WGS) entry which is preliminary data.</text>
</comment>
<keyword evidence="2" id="KW-1185">Reference proteome</keyword>
<proteinExistence type="predicted"/>
<accession>A0AAD7VX99</accession>
<organism evidence="1 2">
    <name type="scientific">Aldrovandia affinis</name>
    <dbReference type="NCBI Taxonomy" id="143900"/>
    <lineage>
        <taxon>Eukaryota</taxon>
        <taxon>Metazoa</taxon>
        <taxon>Chordata</taxon>
        <taxon>Craniata</taxon>
        <taxon>Vertebrata</taxon>
        <taxon>Euteleostomi</taxon>
        <taxon>Actinopterygii</taxon>
        <taxon>Neopterygii</taxon>
        <taxon>Teleostei</taxon>
        <taxon>Notacanthiformes</taxon>
        <taxon>Halosauridae</taxon>
        <taxon>Aldrovandia</taxon>
    </lineage>
</organism>
<dbReference type="Proteomes" id="UP001221898">
    <property type="component" value="Unassembled WGS sequence"/>
</dbReference>
<reference evidence="1" key="1">
    <citation type="journal article" date="2023" name="Science">
        <title>Genome structures resolve the early diversification of teleost fishes.</title>
        <authorList>
            <person name="Parey E."/>
            <person name="Louis A."/>
            <person name="Montfort J."/>
            <person name="Bouchez O."/>
            <person name="Roques C."/>
            <person name="Iampietro C."/>
            <person name="Lluch J."/>
            <person name="Castinel A."/>
            <person name="Donnadieu C."/>
            <person name="Desvignes T."/>
            <person name="Floi Bucao C."/>
            <person name="Jouanno E."/>
            <person name="Wen M."/>
            <person name="Mejri S."/>
            <person name="Dirks R."/>
            <person name="Jansen H."/>
            <person name="Henkel C."/>
            <person name="Chen W.J."/>
            <person name="Zahm M."/>
            <person name="Cabau C."/>
            <person name="Klopp C."/>
            <person name="Thompson A.W."/>
            <person name="Robinson-Rechavi M."/>
            <person name="Braasch I."/>
            <person name="Lecointre G."/>
            <person name="Bobe J."/>
            <person name="Postlethwait J.H."/>
            <person name="Berthelot C."/>
            <person name="Roest Crollius H."/>
            <person name="Guiguen Y."/>
        </authorList>
    </citation>
    <scope>NUCLEOTIDE SEQUENCE</scope>
    <source>
        <strain evidence="1">NC1722</strain>
    </source>
</reference>
<gene>
    <name evidence="1" type="ORF">AAFF_G00149430</name>
</gene>
<evidence type="ECO:0000313" key="2">
    <source>
        <dbReference type="Proteomes" id="UP001221898"/>
    </source>
</evidence>
<protein>
    <submittedName>
        <fullName evidence="1">Uncharacterized protein</fullName>
    </submittedName>
</protein>
<dbReference type="EMBL" id="JAINUG010002049">
    <property type="protein sequence ID" value="KAJ8351114.1"/>
    <property type="molecule type" value="Genomic_DNA"/>
</dbReference>
<evidence type="ECO:0000313" key="1">
    <source>
        <dbReference type="EMBL" id="KAJ8351114.1"/>
    </source>
</evidence>
<name>A0AAD7VX99_9TELE</name>